<dbReference type="EMBL" id="AM494475">
    <property type="protein sequence ID" value="CAM79194.1"/>
    <property type="molecule type" value="Genomic_DNA"/>
</dbReference>
<dbReference type="Gene3D" id="3.30.565.10">
    <property type="entry name" value="Histidine kinase-like ATPase, C-terminal domain"/>
    <property type="match status" value="1"/>
</dbReference>
<evidence type="ECO:0000313" key="3">
    <source>
        <dbReference type="EMBL" id="CAM79194.1"/>
    </source>
</evidence>
<dbReference type="KEGG" id="ots:OTBS_0618"/>
<keyword evidence="3" id="KW-0418">Kinase</keyword>
<keyword evidence="3" id="KW-0808">Transferase</keyword>
<dbReference type="KEGG" id="ots:OTBS_0128"/>
<dbReference type="eggNOG" id="COG0642">
    <property type="taxonomic scope" value="Bacteria"/>
</dbReference>
<dbReference type="HOGENOM" id="CLU_949422_0_0_5"/>
<evidence type="ECO:0000313" key="4">
    <source>
        <dbReference type="EMBL" id="CAM79684.1"/>
    </source>
</evidence>
<dbReference type="SUPFAM" id="SSF55874">
    <property type="entry name" value="ATPase domain of HSP90 chaperone/DNA topoisomerase II/histidine kinase"/>
    <property type="match status" value="1"/>
</dbReference>
<gene>
    <name evidence="3" type="primary">hkp5</name>
    <name evidence="4" type="synonym">hkp10</name>
    <name evidence="3" type="ordered locus">OTBS_0128</name>
    <name evidence="4" type="ordered locus">OTBS_0618</name>
</gene>
<dbReference type="SMART" id="SM00387">
    <property type="entry name" value="HATPase_c"/>
    <property type="match status" value="1"/>
</dbReference>
<dbReference type="InterPro" id="IPR003594">
    <property type="entry name" value="HATPase_dom"/>
</dbReference>
<evidence type="ECO:0000259" key="2">
    <source>
        <dbReference type="PROSITE" id="PS50109"/>
    </source>
</evidence>
<dbReference type="EMBL" id="AM494475">
    <property type="protein sequence ID" value="CAM79684.1"/>
    <property type="molecule type" value="Genomic_DNA"/>
</dbReference>
<dbReference type="GO" id="GO:0000155">
    <property type="term" value="F:phosphorelay sensor kinase activity"/>
    <property type="evidence" value="ECO:0007669"/>
    <property type="project" value="TreeGrafter"/>
</dbReference>
<dbReference type="AlphaFoldDB" id="A5CC35"/>
<dbReference type="InterPro" id="IPR005467">
    <property type="entry name" value="His_kinase_dom"/>
</dbReference>
<dbReference type="Proteomes" id="UP000001565">
    <property type="component" value="Chromosome"/>
</dbReference>
<dbReference type="InterPro" id="IPR036890">
    <property type="entry name" value="HATPase_C_sf"/>
</dbReference>
<feature type="domain" description="Histidine kinase" evidence="2">
    <location>
        <begin position="61"/>
        <end position="290"/>
    </location>
</feature>
<dbReference type="RefSeq" id="WP_011944282.1">
    <property type="nucleotide sequence ID" value="NC_009488.1"/>
</dbReference>
<proteinExistence type="predicted"/>
<evidence type="ECO:0000256" key="1">
    <source>
        <dbReference type="ARBA" id="ARBA00022553"/>
    </source>
</evidence>
<protein>
    <submittedName>
        <fullName evidence="3">Putative signal transduction histidine kinase</fullName>
    </submittedName>
</protein>
<reference evidence="3 5" key="1">
    <citation type="journal article" date="2007" name="Proc. Natl. Acad. Sci. U.S.A.">
        <title>The Orientia tsutsugamushi genome reveals massive proliferation of conjugative type IV secretion system and host-cell interaction genes.</title>
        <authorList>
            <person name="Cho N.-H."/>
            <person name="Kim H.-R."/>
            <person name="Lee J.-H."/>
            <person name="Kim S.-Y."/>
            <person name="Kim J."/>
            <person name="Cha S."/>
            <person name="Kim S.-Y."/>
            <person name="Darby A.C."/>
            <person name="Fuxelius H.-H."/>
            <person name="Yin J."/>
            <person name="Kim J.H."/>
            <person name="Kim J."/>
            <person name="Lee S.J."/>
            <person name="Koh Y.-S."/>
            <person name="Jang W.-J."/>
            <person name="Park K.-H."/>
            <person name="Andersson S.G.E."/>
            <person name="Choi M.-S."/>
            <person name="Kim I.-S."/>
        </authorList>
    </citation>
    <scope>NUCLEOTIDE SEQUENCE [LARGE SCALE GENOMIC DNA]</scope>
    <source>
        <strain evidence="3 5">Boryong</strain>
    </source>
</reference>
<dbReference type="Pfam" id="PF02518">
    <property type="entry name" value="HATPase_c"/>
    <property type="match status" value="1"/>
</dbReference>
<keyword evidence="1" id="KW-0597">Phosphoprotein</keyword>
<dbReference type="PANTHER" id="PTHR43547:SF2">
    <property type="entry name" value="HYBRID SIGNAL TRANSDUCTION HISTIDINE KINASE C"/>
    <property type="match status" value="1"/>
</dbReference>
<evidence type="ECO:0000313" key="5">
    <source>
        <dbReference type="Proteomes" id="UP000001565"/>
    </source>
</evidence>
<name>A5CC35_ORITB</name>
<dbReference type="PROSITE" id="PS50109">
    <property type="entry name" value="HIS_KIN"/>
    <property type="match status" value="1"/>
</dbReference>
<organism evidence="3 5">
    <name type="scientific">Orientia tsutsugamushi (strain Boryong)</name>
    <name type="common">Rickettsia tsutsugamushi</name>
    <dbReference type="NCBI Taxonomy" id="357244"/>
    <lineage>
        <taxon>Bacteria</taxon>
        <taxon>Pseudomonadati</taxon>
        <taxon>Pseudomonadota</taxon>
        <taxon>Alphaproteobacteria</taxon>
        <taxon>Rickettsiales</taxon>
        <taxon>Rickettsiaceae</taxon>
        <taxon>Rickettsieae</taxon>
        <taxon>Orientia</taxon>
    </lineage>
</organism>
<sequence>MILEKEFDSEIEMKITKSALNAVAEYKGIKLSCDYLSTIKEVIGDNMLLRHLAAGDKELLKLTHQLKTPNLNIIDVFKQLKSEPEEVRNFQSEITENKKSILSKHLNCYSEVLMYIKTAYKLLTGRTESFVQAKKEVLYLDGILNNAIKNYNESKSKFLYKIKCDKNSIFIGYSYQIQQILHQLIDNANRFNKNSKNKEVVITVELLPPTISENTERILQFTVHDNGQGISKETLQQINNDFRDISQNSEALRLSLTFVKLMLQEIRGEITMKSEEKKYTEAIFHIPVSLANC</sequence>
<accession>A5CC35</accession>
<dbReference type="PANTHER" id="PTHR43547">
    <property type="entry name" value="TWO-COMPONENT HISTIDINE KINASE"/>
    <property type="match status" value="1"/>
</dbReference>